<evidence type="ECO:0000256" key="2">
    <source>
        <dbReference type="ARBA" id="ARBA00023235"/>
    </source>
</evidence>
<dbReference type="EC" id="5.2.1.8" evidence="4"/>
<sequence length="117" mass="13392">MDDVLAESGMTQEEYDNRVKEQAEKTVRQYLVLDALSEDFEVSIEKADFESEVAPLATAYNVSSDNILKAIFKDQNRVMEMGNRIRYKKTTKALLEKIKINEVDKLTPAKAEEEKAE</sequence>
<evidence type="ECO:0000256" key="1">
    <source>
        <dbReference type="ARBA" id="ARBA00023110"/>
    </source>
</evidence>
<keyword evidence="2 4" id="KW-0413">Isomerase</keyword>
<dbReference type="GO" id="GO:0015031">
    <property type="term" value="P:protein transport"/>
    <property type="evidence" value="ECO:0007669"/>
    <property type="project" value="InterPro"/>
</dbReference>
<accession>A0A645JAG2</accession>
<organism evidence="4">
    <name type="scientific">bioreactor metagenome</name>
    <dbReference type="NCBI Taxonomy" id="1076179"/>
    <lineage>
        <taxon>unclassified sequences</taxon>
        <taxon>metagenomes</taxon>
        <taxon>ecological metagenomes</taxon>
    </lineage>
</organism>
<dbReference type="Pfam" id="PF05698">
    <property type="entry name" value="Trigger_C"/>
    <property type="match status" value="1"/>
</dbReference>
<dbReference type="InterPro" id="IPR027304">
    <property type="entry name" value="Trigger_fact/SurA_dom_sf"/>
</dbReference>
<gene>
    <name evidence="4" type="primary">tig_62</name>
    <name evidence="4" type="ORF">SDC9_207827</name>
</gene>
<evidence type="ECO:0000259" key="3">
    <source>
        <dbReference type="Pfam" id="PF05698"/>
    </source>
</evidence>
<proteinExistence type="predicted"/>
<name>A0A645JAG2_9ZZZZ</name>
<evidence type="ECO:0000313" key="4">
    <source>
        <dbReference type="EMBL" id="MPN60102.1"/>
    </source>
</evidence>
<dbReference type="AlphaFoldDB" id="A0A645JAG2"/>
<dbReference type="SUPFAM" id="SSF109998">
    <property type="entry name" value="Triger factor/SurA peptide-binding domain-like"/>
    <property type="match status" value="1"/>
</dbReference>
<keyword evidence="1" id="KW-0697">Rotamase</keyword>
<dbReference type="Gene3D" id="1.10.3120.10">
    <property type="entry name" value="Trigger factor, C-terminal domain"/>
    <property type="match status" value="1"/>
</dbReference>
<dbReference type="GO" id="GO:0006457">
    <property type="term" value="P:protein folding"/>
    <property type="evidence" value="ECO:0007669"/>
    <property type="project" value="InterPro"/>
</dbReference>
<feature type="domain" description="Trigger factor C-terminal" evidence="3">
    <location>
        <begin position="2"/>
        <end position="96"/>
    </location>
</feature>
<dbReference type="InterPro" id="IPR037041">
    <property type="entry name" value="Trigger_fac_C_sf"/>
</dbReference>
<reference evidence="4" key="1">
    <citation type="submission" date="2019-08" db="EMBL/GenBank/DDBJ databases">
        <authorList>
            <person name="Kucharzyk K."/>
            <person name="Murdoch R.W."/>
            <person name="Higgins S."/>
            <person name="Loffler F."/>
        </authorList>
    </citation>
    <scope>NUCLEOTIDE SEQUENCE</scope>
</reference>
<dbReference type="GO" id="GO:0003755">
    <property type="term" value="F:peptidyl-prolyl cis-trans isomerase activity"/>
    <property type="evidence" value="ECO:0007669"/>
    <property type="project" value="UniProtKB-KW"/>
</dbReference>
<protein>
    <submittedName>
        <fullName evidence="4">Trigger factor</fullName>
        <ecNumber evidence="4">5.2.1.8</ecNumber>
    </submittedName>
</protein>
<comment type="caution">
    <text evidence="4">The sequence shown here is derived from an EMBL/GenBank/DDBJ whole genome shotgun (WGS) entry which is preliminary data.</text>
</comment>
<dbReference type="InterPro" id="IPR008880">
    <property type="entry name" value="Trigger_fac_C"/>
</dbReference>
<dbReference type="EMBL" id="VSSQ01134921">
    <property type="protein sequence ID" value="MPN60102.1"/>
    <property type="molecule type" value="Genomic_DNA"/>
</dbReference>